<feature type="domain" description="NodB homology" evidence="10">
    <location>
        <begin position="43"/>
        <end position="217"/>
    </location>
</feature>
<keyword evidence="3" id="KW-0325">Glycoprotein</keyword>
<feature type="domain" description="NodB homology" evidence="10">
    <location>
        <begin position="257"/>
        <end position="442"/>
    </location>
</feature>
<evidence type="ECO:0000256" key="2">
    <source>
        <dbReference type="ARBA" id="ARBA00004609"/>
    </source>
</evidence>
<evidence type="ECO:0000256" key="7">
    <source>
        <dbReference type="ARBA" id="ARBA00023277"/>
    </source>
</evidence>
<evidence type="ECO:0000256" key="9">
    <source>
        <dbReference type="SAM" id="SignalP"/>
    </source>
</evidence>
<dbReference type="InterPro" id="IPR002509">
    <property type="entry name" value="NODB_dom"/>
</dbReference>
<dbReference type="VEuPathDB" id="FungiDB:PSHT_03751"/>
<reference evidence="11 12" key="1">
    <citation type="submission" date="2017-12" db="EMBL/GenBank/DDBJ databases">
        <title>Gene loss provides genomic basis for host adaptation in cereal stripe rust fungi.</title>
        <authorList>
            <person name="Xia C."/>
        </authorList>
    </citation>
    <scope>NUCLEOTIDE SEQUENCE [LARGE SCALE GENOMIC DNA]</scope>
    <source>
        <strain evidence="11 12">93TX-2</strain>
    </source>
</reference>
<keyword evidence="4" id="KW-0479">Metal-binding</keyword>
<keyword evidence="6" id="KW-0378">Hydrolase</keyword>
<organism evidence="11 12">
    <name type="scientific">Puccinia striiformis</name>
    <dbReference type="NCBI Taxonomy" id="27350"/>
    <lineage>
        <taxon>Eukaryota</taxon>
        <taxon>Fungi</taxon>
        <taxon>Dikarya</taxon>
        <taxon>Basidiomycota</taxon>
        <taxon>Pucciniomycotina</taxon>
        <taxon>Pucciniomycetes</taxon>
        <taxon>Pucciniales</taxon>
        <taxon>Pucciniaceae</taxon>
        <taxon>Puccinia</taxon>
    </lineage>
</organism>
<protein>
    <recommendedName>
        <fullName evidence="10">NodB homology domain-containing protein</fullName>
    </recommendedName>
</protein>
<dbReference type="SUPFAM" id="SSF88713">
    <property type="entry name" value="Glycoside hydrolase/deacetylase"/>
    <property type="match status" value="2"/>
</dbReference>
<dbReference type="GO" id="GO:0098552">
    <property type="term" value="C:side of membrane"/>
    <property type="evidence" value="ECO:0007669"/>
    <property type="project" value="UniProtKB-KW"/>
</dbReference>
<comment type="caution">
    <text evidence="11">The sequence shown here is derived from an EMBL/GenBank/DDBJ whole genome shotgun (WGS) entry which is preliminary data.</text>
</comment>
<feature type="non-terminal residue" evidence="11">
    <location>
        <position position="482"/>
    </location>
</feature>
<dbReference type="GO" id="GO:0046872">
    <property type="term" value="F:metal ion binding"/>
    <property type="evidence" value="ECO:0007669"/>
    <property type="project" value="UniProtKB-KW"/>
</dbReference>
<dbReference type="PROSITE" id="PS51677">
    <property type="entry name" value="NODB"/>
    <property type="match status" value="2"/>
</dbReference>
<name>A0A2S4WEU2_9BASI</name>
<accession>A0A2S4WEU2</accession>
<dbReference type="GO" id="GO:0016810">
    <property type="term" value="F:hydrolase activity, acting on carbon-nitrogen (but not peptide) bonds"/>
    <property type="evidence" value="ECO:0007669"/>
    <property type="project" value="InterPro"/>
</dbReference>
<sequence>MNTILRLSFVVAFFLLSFIQSRSLKKAAIVKYAPPATTCSRPGLVSLTFDDGPFDFETEISDYLHARKIQSTFFVNGNNWGCIYDESIVQQLKHTWSHANISTLSAERLHQELDLIEEALIKIIGAKPKFFRPPYGSYDQKSLGILKERGYVVANWTFDSGDAVGATPEQSIGGYRNLAKKFPSSQITLNHETYQTTAEKVIPYAVPLLQKAGYRLVHMSECLGTGTNINDLYQWIGKPSERDFVRSDPATTCSRPRLAALTFDDGPYNYENRISDYLHARQIKGTFFVNGNNYGCIYDESTVQRLKRSFYQGHLIASHTWSHANISTLSATQLHRQLDLVERALMKILGVKPKFFRAPYGEHNQQSLDILKKRGYIVIDWSFDSGDSIGATLEESMKAYNQLAKKFPASQIALNHETYQATAEKVTPYAVSMLQKAGYKLVHVSECLGTGTNINDLYQFVGKPSARDSSWTCSGTPASEGN</sequence>
<dbReference type="Gene3D" id="3.20.20.370">
    <property type="entry name" value="Glycoside hydrolase/deacetylase"/>
    <property type="match status" value="2"/>
</dbReference>
<dbReference type="PANTHER" id="PTHR46471">
    <property type="entry name" value="CHITIN DEACETYLASE"/>
    <property type="match status" value="1"/>
</dbReference>
<keyword evidence="7" id="KW-0119">Carbohydrate metabolism</keyword>
<feature type="signal peptide" evidence="9">
    <location>
        <begin position="1"/>
        <end position="21"/>
    </location>
</feature>
<dbReference type="GO" id="GO:0005886">
    <property type="term" value="C:plasma membrane"/>
    <property type="evidence" value="ECO:0007669"/>
    <property type="project" value="UniProtKB-SubCell"/>
</dbReference>
<feature type="chain" id="PRO_5015651915" description="NodB homology domain-containing protein" evidence="9">
    <location>
        <begin position="22"/>
        <end position="482"/>
    </location>
</feature>
<dbReference type="InterPro" id="IPR011330">
    <property type="entry name" value="Glyco_hydro/deAcase_b/a-brl"/>
</dbReference>
<gene>
    <name evidence="11" type="ORF">PSHT_03751</name>
</gene>
<dbReference type="CDD" id="cd10951">
    <property type="entry name" value="CE4_ClCDA_like"/>
    <property type="match status" value="1"/>
</dbReference>
<dbReference type="AlphaFoldDB" id="A0A2S4WEU2"/>
<dbReference type="VEuPathDB" id="FungiDB:PSTT_07860"/>
<keyword evidence="5 9" id="KW-0732">Signal</keyword>
<evidence type="ECO:0000256" key="1">
    <source>
        <dbReference type="ARBA" id="ARBA00001941"/>
    </source>
</evidence>
<evidence type="ECO:0000256" key="3">
    <source>
        <dbReference type="ARBA" id="ARBA00022622"/>
    </source>
</evidence>
<dbReference type="GO" id="GO:0005975">
    <property type="term" value="P:carbohydrate metabolic process"/>
    <property type="evidence" value="ECO:0007669"/>
    <property type="project" value="InterPro"/>
</dbReference>
<evidence type="ECO:0000313" key="11">
    <source>
        <dbReference type="EMBL" id="POW20237.1"/>
    </source>
</evidence>
<evidence type="ECO:0000256" key="8">
    <source>
        <dbReference type="ARBA" id="ARBA00023288"/>
    </source>
</evidence>
<keyword evidence="3" id="KW-0472">Membrane</keyword>
<evidence type="ECO:0000313" key="12">
    <source>
        <dbReference type="Proteomes" id="UP000238274"/>
    </source>
</evidence>
<comment type="cofactor">
    <cofactor evidence="1">
        <name>Co(2+)</name>
        <dbReference type="ChEBI" id="CHEBI:48828"/>
    </cofactor>
</comment>
<reference evidence="12" key="3">
    <citation type="journal article" date="2018" name="Mol. Plant Microbe Interact.">
        <title>Genome sequence resources for the wheat stripe rust pathogen (Puccinia striiformis f. sp. tritici) and the barley stripe rust pathogen (Puccinia striiformis f. sp. hordei).</title>
        <authorList>
            <person name="Xia C."/>
            <person name="Wang M."/>
            <person name="Yin C."/>
            <person name="Cornejo O.E."/>
            <person name="Hulbert S.H."/>
            <person name="Chen X."/>
        </authorList>
    </citation>
    <scope>NUCLEOTIDE SEQUENCE [LARGE SCALE GENOMIC DNA]</scope>
    <source>
        <strain evidence="12">93TX-2</strain>
    </source>
</reference>
<dbReference type="PANTHER" id="PTHR46471:SF2">
    <property type="entry name" value="CHITIN DEACETYLASE-RELATED"/>
    <property type="match status" value="1"/>
</dbReference>
<evidence type="ECO:0000256" key="4">
    <source>
        <dbReference type="ARBA" id="ARBA00022723"/>
    </source>
</evidence>
<proteinExistence type="predicted"/>
<dbReference type="Proteomes" id="UP000238274">
    <property type="component" value="Unassembled WGS sequence"/>
</dbReference>
<dbReference type="EMBL" id="PKSM01000036">
    <property type="protein sequence ID" value="POW20237.1"/>
    <property type="molecule type" value="Genomic_DNA"/>
</dbReference>
<keyword evidence="8" id="KW-0449">Lipoprotein</keyword>
<keyword evidence="12" id="KW-1185">Reference proteome</keyword>
<comment type="subcellular location">
    <subcellularLocation>
        <location evidence="2">Cell membrane</location>
        <topology evidence="2">Lipid-anchor</topology>
        <topology evidence="2">GPI-anchor</topology>
    </subcellularLocation>
</comment>
<keyword evidence="3" id="KW-0336">GPI-anchor</keyword>
<evidence type="ECO:0000256" key="6">
    <source>
        <dbReference type="ARBA" id="ARBA00022801"/>
    </source>
</evidence>
<evidence type="ECO:0000256" key="5">
    <source>
        <dbReference type="ARBA" id="ARBA00022729"/>
    </source>
</evidence>
<dbReference type="OrthoDB" id="2125469at2759"/>
<dbReference type="Pfam" id="PF01522">
    <property type="entry name" value="Polysacc_deac_1"/>
    <property type="match status" value="2"/>
</dbReference>
<reference evidence="12" key="2">
    <citation type="journal article" date="2018" name="BMC Genomics">
        <title>Genomic insights into host adaptation between the wheat stripe rust pathogen (Puccinia striiformis f. sp. tritici) and the barley stripe rust pathogen (Puccinia striiformis f. sp. hordei).</title>
        <authorList>
            <person name="Xia C."/>
            <person name="Wang M."/>
            <person name="Yin C."/>
            <person name="Cornejo O.E."/>
            <person name="Hulbert S.H."/>
            <person name="Chen X."/>
        </authorList>
    </citation>
    <scope>NUCLEOTIDE SEQUENCE [LARGE SCALE GENOMIC DNA]</scope>
    <source>
        <strain evidence="12">93TX-2</strain>
    </source>
</reference>
<evidence type="ECO:0000259" key="10">
    <source>
        <dbReference type="PROSITE" id="PS51677"/>
    </source>
</evidence>